<evidence type="ECO:0000313" key="4">
    <source>
        <dbReference type="Proteomes" id="UP001197247"/>
    </source>
</evidence>
<accession>A0ABS5TE78</accession>
<organism evidence="3 4">
    <name type="scientific">Kineosporia corallincola</name>
    <dbReference type="NCBI Taxonomy" id="2835133"/>
    <lineage>
        <taxon>Bacteria</taxon>
        <taxon>Bacillati</taxon>
        <taxon>Actinomycetota</taxon>
        <taxon>Actinomycetes</taxon>
        <taxon>Kineosporiales</taxon>
        <taxon>Kineosporiaceae</taxon>
        <taxon>Kineosporia</taxon>
    </lineage>
</organism>
<protein>
    <submittedName>
        <fullName evidence="3">Type II toxin-antitoxin system PemK/MazF family toxin</fullName>
    </submittedName>
</protein>
<comment type="caution">
    <text evidence="3">The sequence shown here is derived from an EMBL/GenBank/DDBJ whole genome shotgun (WGS) entry which is preliminary data.</text>
</comment>
<dbReference type="InterPro" id="IPR011067">
    <property type="entry name" value="Plasmid_toxin/cell-grow_inhib"/>
</dbReference>
<evidence type="ECO:0000256" key="1">
    <source>
        <dbReference type="ARBA" id="ARBA00007521"/>
    </source>
</evidence>
<sequence>MRGSVHRLRRPKDALGHEQSGQRFGVVVQATRLLHLSRWLVVPTSSSDNVVPGVLRPVVDWGNGETAVLCDAMQSVDPQVRLGERVGDLTFDELRQVDRALVFLLDLP</sequence>
<dbReference type="Proteomes" id="UP001197247">
    <property type="component" value="Unassembled WGS sequence"/>
</dbReference>
<keyword evidence="4" id="KW-1185">Reference proteome</keyword>
<dbReference type="RefSeq" id="WP_214155685.1">
    <property type="nucleotide sequence ID" value="NZ_JAHBAY010000004.1"/>
</dbReference>
<gene>
    <name evidence="3" type="ORF">KIH74_10665</name>
</gene>
<dbReference type="Gene3D" id="2.30.30.110">
    <property type="match status" value="1"/>
</dbReference>
<reference evidence="3 4" key="1">
    <citation type="submission" date="2021-05" db="EMBL/GenBank/DDBJ databases">
        <title>Kineosporia and Streptomyces sp. nov. two new marine actinobacteria isolated from Coral.</title>
        <authorList>
            <person name="Buangrab K."/>
            <person name="Sutthacheep M."/>
            <person name="Yeemin T."/>
            <person name="Harunari E."/>
            <person name="Igarashi Y."/>
            <person name="Kanchanasin P."/>
            <person name="Tanasupawat S."/>
            <person name="Phongsopitanun W."/>
        </authorList>
    </citation>
    <scope>NUCLEOTIDE SEQUENCE [LARGE SCALE GENOMIC DNA]</scope>
    <source>
        <strain evidence="3 4">J2-2</strain>
    </source>
</reference>
<dbReference type="Pfam" id="PF02452">
    <property type="entry name" value="PemK_toxin"/>
    <property type="match status" value="1"/>
</dbReference>
<keyword evidence="2" id="KW-1277">Toxin-antitoxin system</keyword>
<dbReference type="EMBL" id="JAHBAY010000004">
    <property type="protein sequence ID" value="MBT0769383.1"/>
    <property type="molecule type" value="Genomic_DNA"/>
</dbReference>
<dbReference type="InterPro" id="IPR003477">
    <property type="entry name" value="PemK-like"/>
</dbReference>
<evidence type="ECO:0000256" key="2">
    <source>
        <dbReference type="ARBA" id="ARBA00022649"/>
    </source>
</evidence>
<evidence type="ECO:0000313" key="3">
    <source>
        <dbReference type="EMBL" id="MBT0769383.1"/>
    </source>
</evidence>
<name>A0ABS5TE78_9ACTN</name>
<proteinExistence type="inferred from homology"/>
<dbReference type="SUPFAM" id="SSF50118">
    <property type="entry name" value="Cell growth inhibitor/plasmid maintenance toxic component"/>
    <property type="match status" value="1"/>
</dbReference>
<comment type="similarity">
    <text evidence="1">Belongs to the PemK/MazF family.</text>
</comment>